<dbReference type="Gene3D" id="1.20.120.1760">
    <property type="match status" value="1"/>
</dbReference>
<feature type="transmembrane region" description="Helical" evidence="13">
    <location>
        <begin position="12"/>
        <end position="30"/>
    </location>
</feature>
<dbReference type="EC" id="2.7.8.5" evidence="11"/>
<evidence type="ECO:0000256" key="1">
    <source>
        <dbReference type="ARBA" id="ARBA00004141"/>
    </source>
</evidence>
<sequence>MMEKMNRANQLTILRIILIVPFLLFLWLSYFGGSDITYILVVKATFRIIALAIFAIAVITDYYDGKIARETNTVTDFGKLMDPIADKLLTFTFLLVLLQAGVISLLLVLILLFREFFITAIRALVSNKTSKIIPASKYGKYKTIALYVGLFIIGLIPVFPYITYMLNSIILLPAVVLSIISAISYTKTAISLLEGENEEIEIEGE</sequence>
<keyword evidence="9" id="KW-0594">Phospholipid biosynthesis</keyword>
<evidence type="ECO:0000256" key="6">
    <source>
        <dbReference type="ARBA" id="ARBA00022989"/>
    </source>
</evidence>
<gene>
    <name evidence="14" type="ORF">OMES3154_00564</name>
</gene>
<keyword evidence="3" id="KW-0444">Lipid biosynthesis</keyword>
<dbReference type="NCBIfam" id="TIGR00560">
    <property type="entry name" value="pgsA"/>
    <property type="match status" value="1"/>
</dbReference>
<keyword evidence="6 13" id="KW-1133">Transmembrane helix</keyword>
<feature type="transmembrane region" description="Helical" evidence="13">
    <location>
        <begin position="144"/>
        <end position="162"/>
    </location>
</feature>
<evidence type="ECO:0000256" key="11">
    <source>
        <dbReference type="NCBIfam" id="TIGR00560"/>
    </source>
</evidence>
<keyword evidence="10" id="KW-1208">Phospholipid metabolism</keyword>
<keyword evidence="5 13" id="KW-0812">Transmembrane</keyword>
<keyword evidence="8 13" id="KW-0472">Membrane</keyword>
<evidence type="ECO:0000256" key="3">
    <source>
        <dbReference type="ARBA" id="ARBA00022516"/>
    </source>
</evidence>
<dbReference type="GO" id="GO:0046474">
    <property type="term" value="P:glycerophospholipid biosynthetic process"/>
    <property type="evidence" value="ECO:0007669"/>
    <property type="project" value="TreeGrafter"/>
</dbReference>
<dbReference type="PIRSF" id="PIRSF000847">
    <property type="entry name" value="Phos_ph_gly_syn"/>
    <property type="match status" value="1"/>
</dbReference>
<dbReference type="InterPro" id="IPR004570">
    <property type="entry name" value="Phosphatidylglycerol_P_synth"/>
</dbReference>
<feature type="transmembrane region" description="Helical" evidence="13">
    <location>
        <begin position="36"/>
        <end position="59"/>
    </location>
</feature>
<dbReference type="InterPro" id="IPR048254">
    <property type="entry name" value="CDP_ALCOHOL_P_TRANSF_CS"/>
</dbReference>
<evidence type="ECO:0000256" key="10">
    <source>
        <dbReference type="ARBA" id="ARBA00023264"/>
    </source>
</evidence>
<comment type="similarity">
    <text evidence="2 12">Belongs to the CDP-alcohol phosphatidyltransferase class-I family.</text>
</comment>
<evidence type="ECO:0000256" key="8">
    <source>
        <dbReference type="ARBA" id="ARBA00023136"/>
    </source>
</evidence>
<feature type="transmembrane region" description="Helical" evidence="13">
    <location>
        <begin position="88"/>
        <end position="113"/>
    </location>
</feature>
<dbReference type="EMBL" id="CABWIB010000001">
    <property type="protein sequence ID" value="VWL85281.1"/>
    <property type="molecule type" value="Genomic_DNA"/>
</dbReference>
<accession>A0A6I8MDW4</accession>
<dbReference type="Proteomes" id="UP000419017">
    <property type="component" value="Unassembled WGS sequence"/>
</dbReference>
<dbReference type="PANTHER" id="PTHR14269:SF62">
    <property type="entry name" value="CDP-DIACYLGLYCEROL--GLYCEROL-3-PHOSPHATE 3-PHOSPHATIDYLTRANSFERASE 1, CHLOROPLASTIC"/>
    <property type="match status" value="1"/>
</dbReference>
<protein>
    <recommendedName>
        <fullName evidence="11">CDP-diacylglycerol--glycerol-3-phosphate 3-phosphatidyltransferase</fullName>
        <ecNumber evidence="11">2.7.8.5</ecNumber>
    </recommendedName>
</protein>
<reference evidence="14 15" key="1">
    <citation type="submission" date="2019-10" db="EMBL/GenBank/DDBJ databases">
        <authorList>
            <person name="Blom J."/>
        </authorList>
    </citation>
    <scope>NUCLEOTIDE SEQUENCE [LARGE SCALE GENOMIC DNA]</scope>
    <source>
        <strain evidence="14 15">ES3154-GLU</strain>
    </source>
</reference>
<evidence type="ECO:0000256" key="12">
    <source>
        <dbReference type="RuleBase" id="RU003750"/>
    </source>
</evidence>
<dbReference type="AlphaFoldDB" id="A0A6I8MDW4"/>
<evidence type="ECO:0000313" key="14">
    <source>
        <dbReference type="EMBL" id="VWL85281.1"/>
    </source>
</evidence>
<evidence type="ECO:0000256" key="2">
    <source>
        <dbReference type="ARBA" id="ARBA00010441"/>
    </source>
</evidence>
<organism evidence="14 15">
    <name type="scientific">Oceanivirga miroungae</name>
    <dbReference type="NCBI Taxonomy" id="1130046"/>
    <lineage>
        <taxon>Bacteria</taxon>
        <taxon>Fusobacteriati</taxon>
        <taxon>Fusobacteriota</taxon>
        <taxon>Fusobacteriia</taxon>
        <taxon>Fusobacteriales</taxon>
        <taxon>Leptotrichiaceae</taxon>
        <taxon>Oceanivirga</taxon>
    </lineage>
</organism>
<proteinExistence type="inferred from homology"/>
<evidence type="ECO:0000256" key="13">
    <source>
        <dbReference type="SAM" id="Phobius"/>
    </source>
</evidence>
<dbReference type="GO" id="GO:0016020">
    <property type="term" value="C:membrane"/>
    <property type="evidence" value="ECO:0007669"/>
    <property type="project" value="UniProtKB-SubCell"/>
</dbReference>
<dbReference type="InterPro" id="IPR050324">
    <property type="entry name" value="CDP-alcohol_PTase-I"/>
</dbReference>
<dbReference type="InterPro" id="IPR000462">
    <property type="entry name" value="CDP-OH_P_trans"/>
</dbReference>
<comment type="subcellular location">
    <subcellularLocation>
        <location evidence="1">Membrane</location>
        <topology evidence="1">Multi-pass membrane protein</topology>
    </subcellularLocation>
</comment>
<dbReference type="InterPro" id="IPR043130">
    <property type="entry name" value="CDP-OH_PTrfase_TM_dom"/>
</dbReference>
<keyword evidence="4 12" id="KW-0808">Transferase</keyword>
<dbReference type="PROSITE" id="PS00379">
    <property type="entry name" value="CDP_ALCOHOL_P_TRANSF"/>
    <property type="match status" value="1"/>
</dbReference>
<keyword evidence="7" id="KW-0443">Lipid metabolism</keyword>
<evidence type="ECO:0000256" key="5">
    <source>
        <dbReference type="ARBA" id="ARBA00022692"/>
    </source>
</evidence>
<evidence type="ECO:0000256" key="7">
    <source>
        <dbReference type="ARBA" id="ARBA00023098"/>
    </source>
</evidence>
<dbReference type="Pfam" id="PF01066">
    <property type="entry name" value="CDP-OH_P_transf"/>
    <property type="match status" value="1"/>
</dbReference>
<name>A0A6I8MDW4_9FUSO</name>
<dbReference type="GO" id="GO:0008444">
    <property type="term" value="F:CDP-diacylglycerol-glycerol-3-phosphate 3-phosphatidyltransferase activity"/>
    <property type="evidence" value="ECO:0007669"/>
    <property type="project" value="UniProtKB-UniRule"/>
</dbReference>
<evidence type="ECO:0000256" key="9">
    <source>
        <dbReference type="ARBA" id="ARBA00023209"/>
    </source>
</evidence>
<keyword evidence="15" id="KW-1185">Reference proteome</keyword>
<evidence type="ECO:0000313" key="15">
    <source>
        <dbReference type="Proteomes" id="UP000419017"/>
    </source>
</evidence>
<evidence type="ECO:0000256" key="4">
    <source>
        <dbReference type="ARBA" id="ARBA00022679"/>
    </source>
</evidence>
<feature type="transmembrane region" description="Helical" evidence="13">
    <location>
        <begin position="169"/>
        <end position="186"/>
    </location>
</feature>
<dbReference type="PANTHER" id="PTHR14269">
    <property type="entry name" value="CDP-DIACYLGLYCEROL--GLYCEROL-3-PHOSPHATE 3-PHOSPHATIDYLTRANSFERASE-RELATED"/>
    <property type="match status" value="1"/>
</dbReference>